<reference evidence="6" key="1">
    <citation type="submission" date="2022-10" db="EMBL/GenBank/DDBJ databases">
        <title>Gaoshiqiia sediminis gen. nov., sp. nov., isolated from coastal sediment.</title>
        <authorList>
            <person name="Yu W.X."/>
            <person name="Mu D.S."/>
            <person name="Du J.Z."/>
            <person name="Liang Y.Q."/>
        </authorList>
    </citation>
    <scope>NUCLEOTIDE SEQUENCE</scope>
    <source>
        <strain evidence="6">A06</strain>
    </source>
</reference>
<evidence type="ECO:0000259" key="4">
    <source>
        <dbReference type="Pfam" id="PF02449"/>
    </source>
</evidence>
<dbReference type="InterPro" id="IPR040719">
    <property type="entry name" value="DUF5597"/>
</dbReference>
<dbReference type="AlphaFoldDB" id="A0AA41Y9B9"/>
<dbReference type="SUPFAM" id="SSF51445">
    <property type="entry name" value="(Trans)glycosidases"/>
    <property type="match status" value="1"/>
</dbReference>
<sequence length="555" mass="62996">MDIVSKLIYTVSFILLLASTTFSQLPYLQKNNGTVKLIVDDKPFIMLAGELHNSTGSSIEYMDGLWSKMADLNLNTVLPTASWELIEPEEGKFDFSLVDAIIEGARRENIKIVLVWFGSWKNGESTYAPRWVKKDPKRFLRAKDANGKTLEILSPFSEENLKADRKAYTTLLEHIKAVDYDHTVIMVQCENEVGVFRTARDHSSLAEKKWTSDVPADLIQYLQNNKENLHGELKKVWVENGEKTRGNWDEVFGKSREKGDYPFYTEQLFMSYYYAKYINEIAEAGKKVLNLPVFCNAWLRYATKQLPGSFPSGGPNAEAFDTWKAAGKSIDFLAPDIYVDQFDSVCNVYTRKDNPLFIPESGFGAVRAMYAVGEYDALGFSPFGIDGDAVEHSSETEVKQSIDAYQQMANMDSLITSNYGSDKMRGVYLNQYNPIQTLVMGNYEFKLFPTAFRPQFDFVDDPPSQLPKKPFNAGGLIIQISENEFYILGCGFKFEVKTKEGVKSEFAGVLSIDEGAFNDNRFIPGRRRNGDSMTGLYPLMEKEKVKSFKVELYHF</sequence>
<feature type="domain" description="Glycoside hydrolase family 42 N-terminal" evidence="4">
    <location>
        <begin position="67"/>
        <end position="251"/>
    </location>
</feature>
<dbReference type="EMBL" id="JAPAAF010000026">
    <property type="protein sequence ID" value="MCW0483971.1"/>
    <property type="molecule type" value="Genomic_DNA"/>
</dbReference>
<evidence type="ECO:0000256" key="1">
    <source>
        <dbReference type="ARBA" id="ARBA00009809"/>
    </source>
</evidence>
<dbReference type="PANTHER" id="PTHR23421">
    <property type="entry name" value="BETA-GALACTOSIDASE RELATED"/>
    <property type="match status" value="1"/>
</dbReference>
<dbReference type="GO" id="GO:0004565">
    <property type="term" value="F:beta-galactosidase activity"/>
    <property type="evidence" value="ECO:0007669"/>
    <property type="project" value="InterPro"/>
</dbReference>
<dbReference type="InterPro" id="IPR017853">
    <property type="entry name" value="GH"/>
</dbReference>
<proteinExistence type="inferred from homology"/>
<keyword evidence="7" id="KW-1185">Reference proteome</keyword>
<dbReference type="FunFam" id="3.20.20.80:FF:000135">
    <property type="entry name" value="Beta-galactosidase, putative, bgl35A"/>
    <property type="match status" value="1"/>
</dbReference>
<dbReference type="InterPro" id="IPR001944">
    <property type="entry name" value="Glycoside_Hdrlase_35"/>
</dbReference>
<keyword evidence="3" id="KW-0326">Glycosidase</keyword>
<evidence type="ECO:0000256" key="3">
    <source>
        <dbReference type="ARBA" id="ARBA00023295"/>
    </source>
</evidence>
<dbReference type="GO" id="GO:0005975">
    <property type="term" value="P:carbohydrate metabolic process"/>
    <property type="evidence" value="ECO:0007669"/>
    <property type="project" value="InterPro"/>
</dbReference>
<accession>A0AA41Y9B9</accession>
<evidence type="ECO:0000259" key="5">
    <source>
        <dbReference type="Pfam" id="PF18120"/>
    </source>
</evidence>
<comment type="similarity">
    <text evidence="1">Belongs to the glycosyl hydrolase 35 family.</text>
</comment>
<dbReference type="Gene3D" id="3.20.20.80">
    <property type="entry name" value="Glycosidases"/>
    <property type="match status" value="1"/>
</dbReference>
<name>A0AA41Y9B9_9BACT</name>
<dbReference type="Pfam" id="PF18120">
    <property type="entry name" value="DUF5597"/>
    <property type="match status" value="1"/>
</dbReference>
<protein>
    <submittedName>
        <fullName evidence="6">DUF5597 domain-containing protein</fullName>
    </submittedName>
</protein>
<keyword evidence="2" id="KW-0378">Hydrolase</keyword>
<dbReference type="Gene3D" id="2.60.220.20">
    <property type="entry name" value="putative beta-Galactosidase from caulobacter crescentus"/>
    <property type="match status" value="1"/>
</dbReference>
<evidence type="ECO:0000313" key="7">
    <source>
        <dbReference type="Proteomes" id="UP001163821"/>
    </source>
</evidence>
<dbReference type="InterPro" id="IPR013529">
    <property type="entry name" value="Glyco_hydro_42_N"/>
</dbReference>
<dbReference type="Proteomes" id="UP001163821">
    <property type="component" value="Unassembled WGS sequence"/>
</dbReference>
<evidence type="ECO:0000313" key="6">
    <source>
        <dbReference type="EMBL" id="MCW0483971.1"/>
    </source>
</evidence>
<dbReference type="GO" id="GO:0009341">
    <property type="term" value="C:beta-galactosidase complex"/>
    <property type="evidence" value="ECO:0007669"/>
    <property type="project" value="InterPro"/>
</dbReference>
<gene>
    <name evidence="6" type="ORF">N2K84_14605</name>
</gene>
<dbReference type="RefSeq" id="WP_282592563.1">
    <property type="nucleotide sequence ID" value="NZ_JAPAAF010000026.1"/>
</dbReference>
<evidence type="ECO:0000256" key="2">
    <source>
        <dbReference type="ARBA" id="ARBA00022801"/>
    </source>
</evidence>
<organism evidence="6 7">
    <name type="scientific">Gaoshiqia sediminis</name>
    <dbReference type="NCBI Taxonomy" id="2986998"/>
    <lineage>
        <taxon>Bacteria</taxon>
        <taxon>Pseudomonadati</taxon>
        <taxon>Bacteroidota</taxon>
        <taxon>Bacteroidia</taxon>
        <taxon>Marinilabiliales</taxon>
        <taxon>Prolixibacteraceae</taxon>
        <taxon>Gaoshiqia</taxon>
    </lineage>
</organism>
<comment type="caution">
    <text evidence="6">The sequence shown here is derived from an EMBL/GenBank/DDBJ whole genome shotgun (WGS) entry which is preliminary data.</text>
</comment>
<feature type="domain" description="DUF5597" evidence="5">
    <location>
        <begin position="404"/>
        <end position="532"/>
    </location>
</feature>
<dbReference type="Pfam" id="PF02449">
    <property type="entry name" value="Glyco_hydro_42"/>
    <property type="match status" value="1"/>
</dbReference>